<dbReference type="Pfam" id="PF13385">
    <property type="entry name" value="Laminin_G_3"/>
    <property type="match status" value="1"/>
</dbReference>
<dbReference type="InterPro" id="IPR011050">
    <property type="entry name" value="Pectin_lyase_fold/virulence"/>
</dbReference>
<dbReference type="Pfam" id="PF11721">
    <property type="entry name" value="Malectin"/>
    <property type="match status" value="1"/>
</dbReference>
<feature type="domain" description="Malectin" evidence="2">
    <location>
        <begin position="286"/>
        <end position="386"/>
    </location>
</feature>
<proteinExistence type="predicted"/>
<accession>A0ABV4U8K4</accession>
<dbReference type="RefSeq" id="WP_425345779.1">
    <property type="nucleotide sequence ID" value="NZ_JBGUBD010000006.1"/>
</dbReference>
<dbReference type="InterPro" id="IPR021720">
    <property type="entry name" value="Malectin_dom"/>
</dbReference>
<gene>
    <name evidence="3" type="ORF">ACERK3_11170</name>
</gene>
<dbReference type="InterPro" id="IPR013320">
    <property type="entry name" value="ConA-like_dom_sf"/>
</dbReference>
<dbReference type="Gene3D" id="2.160.20.10">
    <property type="entry name" value="Single-stranded right-handed beta-helix, Pectin lyase-like"/>
    <property type="match status" value="2"/>
</dbReference>
<feature type="compositionally biased region" description="Basic and acidic residues" evidence="1">
    <location>
        <begin position="1072"/>
        <end position="1088"/>
    </location>
</feature>
<sequence>MNEPSIRWPIFLLTVAGLAQAGFASPLPEPVLEYRFDAERADEVRSSGQSDAPFKFLDADDQVVELLSDDGAGVTGLPGDCAFDNMAATGMGGVSNRPEEGGRGVVEQADALRDLLSFTLQGWFRTSADEPLNAYARLLKWRQTDRGFSLIASDEGALRMRVNEVTFDSAGLYREADEWVFFAVTYDGTRGDDPVRFYHGTRHRAVEAVDVAGQPLEGPIGVVTQPFTVGNSYAGDRPFRGLMDNIRVFGDRDGNSGALSAEQLETLRQKDTAAGALQGEPRFFKATTESIHIPDDELALFQAHLYGEMTVRFNALSPGEYKVELGNAELHSEEMVRAFDVRANGELVIEGLNLNEQFGFARPAVADFDVQVGDDGQLRIELLEISDHNHPRLSFLRVYDDAGRLVREFTALAEMPDSWVPLSHAGVTPRSLAEPEEAGPPWPGTYRIRPNEHDRLTDADVVGPDGLVYPDWRWAGLEDGIPDKPVTHRLSDFGGEPGGNVTASLQRAIDQLAGEGGGVLLLEAGEYTLDHPVFIGADNIVLRGAGPEQTRIRFRYHAPAGESRLFTSEPGLRYRPHDSDHKLPANALIKALVSQPGLVSLELFVDDQQMRVMGDYARRRGDSWVQLPVAAINSRFGAGEYEVRVVARYEDGQPTVEQTHHVRTSEDEPAGHVYMASYNAQPAAVVVLGQGMTGDQLELAEDAKRGQTQVTLKVEPTFEAGDYLQITAPATDRWNRKVHNTVPQRGGVYRQNQYRVVGVEGRTVYLNQPLRIAFPTVDGSYVQQIKPVRNVGVEDLSIEQTYEVFVNGVSFAYAWESWARNLEIHKAGRHPVHVIDSKHIEVRDAMFDGTWFTGGGAAAYVGFERSYDGLMENITTHDMRHAPNVQWAASGNVIRKSHFHGSDAQWHAGWTSENLYEQNIIESRTGTGGYGFGLFASATATQHGPQGPRNVVYNNDVSSPRTGVWFGGMNEAWMILHNRFVIEHGQAVSGKDGSFDHVIQGNVFAIRSPVGAPIWLATPDCVGWEVKDNAFYGLTEPLIGGSGQVDAEGNTVYADFTTPDRPQPEAPSIFEWQREHQPLDRDAFGKRD</sequence>
<organism evidence="3 4">
    <name type="scientific">Natronomicrosphaera hydrolytica</name>
    <dbReference type="NCBI Taxonomy" id="3242702"/>
    <lineage>
        <taxon>Bacteria</taxon>
        <taxon>Pseudomonadati</taxon>
        <taxon>Planctomycetota</taxon>
        <taxon>Phycisphaerae</taxon>
        <taxon>Phycisphaerales</taxon>
        <taxon>Phycisphaeraceae</taxon>
        <taxon>Natronomicrosphaera</taxon>
    </lineage>
</organism>
<dbReference type="SUPFAM" id="SSF51126">
    <property type="entry name" value="Pectin lyase-like"/>
    <property type="match status" value="1"/>
</dbReference>
<feature type="region of interest" description="Disordered" evidence="1">
    <location>
        <begin position="1054"/>
        <end position="1088"/>
    </location>
</feature>
<evidence type="ECO:0000313" key="3">
    <source>
        <dbReference type="EMBL" id="MFA9478854.1"/>
    </source>
</evidence>
<dbReference type="Proteomes" id="UP001575105">
    <property type="component" value="Unassembled WGS sequence"/>
</dbReference>
<evidence type="ECO:0000313" key="4">
    <source>
        <dbReference type="Proteomes" id="UP001575105"/>
    </source>
</evidence>
<comment type="caution">
    <text evidence="3">The sequence shown here is derived from an EMBL/GenBank/DDBJ whole genome shotgun (WGS) entry which is preliminary data.</text>
</comment>
<evidence type="ECO:0000259" key="2">
    <source>
        <dbReference type="Pfam" id="PF11721"/>
    </source>
</evidence>
<reference evidence="3 4" key="1">
    <citation type="submission" date="2024-08" db="EMBL/GenBank/DDBJ databases">
        <title>Whole-genome sequencing of halo(alkali)philic microorganisms from hypersaline lakes.</title>
        <authorList>
            <person name="Sorokin D.Y."/>
            <person name="Merkel A.Y."/>
            <person name="Messina E."/>
            <person name="Yakimov M."/>
        </authorList>
    </citation>
    <scope>NUCLEOTIDE SEQUENCE [LARGE SCALE GENOMIC DNA]</scope>
    <source>
        <strain evidence="3 4">AB-hyl4</strain>
    </source>
</reference>
<dbReference type="InterPro" id="IPR012334">
    <property type="entry name" value="Pectin_lyas_fold"/>
</dbReference>
<name>A0ABV4U8K4_9BACT</name>
<keyword evidence="4" id="KW-1185">Reference proteome</keyword>
<evidence type="ECO:0000256" key="1">
    <source>
        <dbReference type="SAM" id="MobiDB-lite"/>
    </source>
</evidence>
<dbReference type="Gene3D" id="2.60.120.430">
    <property type="entry name" value="Galactose-binding lectin"/>
    <property type="match status" value="1"/>
</dbReference>
<protein>
    <submittedName>
        <fullName evidence="3">LamG-like jellyroll fold domain-containing protein</fullName>
    </submittedName>
</protein>
<dbReference type="EMBL" id="JBGUBD010000006">
    <property type="protein sequence ID" value="MFA9478854.1"/>
    <property type="molecule type" value="Genomic_DNA"/>
</dbReference>
<dbReference type="SUPFAM" id="SSF49899">
    <property type="entry name" value="Concanavalin A-like lectins/glucanases"/>
    <property type="match status" value="1"/>
</dbReference>